<reference evidence="3 4" key="1">
    <citation type="submission" date="2019-03" db="EMBL/GenBank/DDBJ databases">
        <title>Ramlibacter henchirensis DSM 14656, whole genome shotgun sequence.</title>
        <authorList>
            <person name="Zhang X."/>
            <person name="Feng G."/>
            <person name="Zhu H."/>
        </authorList>
    </citation>
    <scope>NUCLEOTIDE SEQUENCE [LARGE SCALE GENOMIC DNA]</scope>
    <source>
        <strain evidence="3 4">DSM 14656</strain>
    </source>
</reference>
<comment type="similarity">
    <text evidence="1">Belongs to the UPF0065 (bug) family.</text>
</comment>
<dbReference type="CDD" id="cd07012">
    <property type="entry name" value="PBP2_Bug_TTT"/>
    <property type="match status" value="1"/>
</dbReference>
<accession>A0A4Z0C9W4</accession>
<dbReference type="Proteomes" id="UP000298180">
    <property type="component" value="Unassembled WGS sequence"/>
</dbReference>
<organism evidence="3 4">
    <name type="scientific">Ramlibacter henchirensis</name>
    <dbReference type="NCBI Taxonomy" id="204072"/>
    <lineage>
        <taxon>Bacteria</taxon>
        <taxon>Pseudomonadati</taxon>
        <taxon>Pseudomonadota</taxon>
        <taxon>Betaproteobacteria</taxon>
        <taxon>Burkholderiales</taxon>
        <taxon>Comamonadaceae</taxon>
        <taxon>Ramlibacter</taxon>
    </lineage>
</organism>
<dbReference type="Gene3D" id="3.40.190.150">
    <property type="entry name" value="Bordetella uptake gene, domain 1"/>
    <property type="match status" value="1"/>
</dbReference>
<dbReference type="PANTHER" id="PTHR42928:SF5">
    <property type="entry name" value="BLR1237 PROTEIN"/>
    <property type="match status" value="1"/>
</dbReference>
<dbReference type="InterPro" id="IPR042100">
    <property type="entry name" value="Bug_dom1"/>
</dbReference>
<dbReference type="InterPro" id="IPR005064">
    <property type="entry name" value="BUG"/>
</dbReference>
<dbReference type="Gene3D" id="3.40.190.10">
    <property type="entry name" value="Periplasmic binding protein-like II"/>
    <property type="match status" value="1"/>
</dbReference>
<gene>
    <name evidence="3" type="ORF">EZ313_11495</name>
</gene>
<evidence type="ECO:0000256" key="2">
    <source>
        <dbReference type="SAM" id="SignalP"/>
    </source>
</evidence>
<dbReference type="PIRSF" id="PIRSF017082">
    <property type="entry name" value="YflP"/>
    <property type="match status" value="1"/>
</dbReference>
<dbReference type="AlphaFoldDB" id="A0A4Z0C9W4"/>
<comment type="caution">
    <text evidence="3">The sequence shown here is derived from an EMBL/GenBank/DDBJ whole genome shotgun (WGS) entry which is preliminary data.</text>
</comment>
<evidence type="ECO:0000313" key="3">
    <source>
        <dbReference type="EMBL" id="TFZ07198.1"/>
    </source>
</evidence>
<dbReference type="RefSeq" id="WP_135263279.1">
    <property type="nucleotide sequence ID" value="NZ_SMLM01000001.1"/>
</dbReference>
<feature type="chain" id="PRO_5021430202" evidence="2">
    <location>
        <begin position="26"/>
        <end position="319"/>
    </location>
</feature>
<evidence type="ECO:0000313" key="4">
    <source>
        <dbReference type="Proteomes" id="UP000298180"/>
    </source>
</evidence>
<dbReference type="SUPFAM" id="SSF53850">
    <property type="entry name" value="Periplasmic binding protein-like II"/>
    <property type="match status" value="1"/>
</dbReference>
<sequence>MRFSRRFAVLALAAGAWTSPALVQAQGSAEAWPERAVTVVVPWPAGGFTDKLGRLMAEKMAAGLGKPVVVENRPGASAGIGSEHVMRSAPDGYTLLVTSTDGTVKLLQGKGTDPVTQLTQISMLASQPVTLSVGPKFKGNTLADFVAEAKRAPGTIAYASNGEGGATHYGMEIFAKQAGIQLNHIPYKGTAPALQDLVGGQVEATLVSLQGVGAQLQSGRARALAITSPKRVEAAPNIPTFAESGYPGFDLTLWYGMVGPKGLPDPIVRKVNKVLREALAAPDVQQALRSAAAEPVSSSPEEMLQFVQKEAARWSAMIR</sequence>
<feature type="signal peptide" evidence="2">
    <location>
        <begin position="1"/>
        <end position="25"/>
    </location>
</feature>
<protein>
    <submittedName>
        <fullName evidence="3">Tripartite tricarboxylate transporter substrate binding protein</fullName>
    </submittedName>
</protein>
<keyword evidence="2" id="KW-0732">Signal</keyword>
<evidence type="ECO:0000256" key="1">
    <source>
        <dbReference type="ARBA" id="ARBA00006987"/>
    </source>
</evidence>
<dbReference type="OrthoDB" id="5171643at2"/>
<proteinExistence type="inferred from homology"/>
<name>A0A4Z0C9W4_9BURK</name>
<keyword evidence="4" id="KW-1185">Reference proteome</keyword>
<dbReference type="PANTHER" id="PTHR42928">
    <property type="entry name" value="TRICARBOXYLATE-BINDING PROTEIN"/>
    <property type="match status" value="1"/>
</dbReference>
<dbReference type="EMBL" id="SMLM01000001">
    <property type="protein sequence ID" value="TFZ07198.1"/>
    <property type="molecule type" value="Genomic_DNA"/>
</dbReference>
<dbReference type="Pfam" id="PF03401">
    <property type="entry name" value="TctC"/>
    <property type="match status" value="1"/>
</dbReference>